<evidence type="ECO:0000313" key="2">
    <source>
        <dbReference type="Proteomes" id="UP000193558"/>
    </source>
</evidence>
<evidence type="ECO:0000313" key="1">
    <source>
        <dbReference type="EMBL" id="ORM69261.1"/>
    </source>
</evidence>
<sequence length="61" mass="6430">MVQIYRGIVTAFSVAGCILILLQETTSQNSVAYCIYDISCGGASSGNVISTGLMIAAIRRQ</sequence>
<organism evidence="1 2">
    <name type="scientific">Pantoea rwandensis</name>
    <dbReference type="NCBI Taxonomy" id="1076550"/>
    <lineage>
        <taxon>Bacteria</taxon>
        <taxon>Pseudomonadati</taxon>
        <taxon>Pseudomonadota</taxon>
        <taxon>Gammaproteobacteria</taxon>
        <taxon>Enterobacterales</taxon>
        <taxon>Erwiniaceae</taxon>
        <taxon>Pantoea</taxon>
    </lineage>
</organism>
<dbReference type="Proteomes" id="UP000193558">
    <property type="component" value="Unassembled WGS sequence"/>
</dbReference>
<protein>
    <submittedName>
        <fullName evidence="1">Uncharacterized protein</fullName>
    </submittedName>
</protein>
<dbReference type="AlphaFoldDB" id="A0A1X1CY89"/>
<reference evidence="1 2" key="1">
    <citation type="journal article" date="2017" name="Antonie Van Leeuwenhoek">
        <title>Phylogenomic resolution of the bacterial genus Pantoea and its relationship with Erwinia and Tatumella.</title>
        <authorList>
            <person name="Palmer M."/>
            <person name="Steenkamp E.T."/>
            <person name="Coetzee M.P."/>
            <person name="Chan W.Y."/>
            <person name="van Zyl E."/>
            <person name="De Maayer P."/>
            <person name="Coutinho T.A."/>
            <person name="Blom J."/>
            <person name="Smits T.H."/>
            <person name="Duffy B."/>
            <person name="Venter S.N."/>
        </authorList>
    </citation>
    <scope>NUCLEOTIDE SEQUENCE [LARGE SCALE GENOMIC DNA]</scope>
    <source>
        <strain evidence="1 2">LMG 26275</strain>
    </source>
</reference>
<comment type="caution">
    <text evidence="1">The sequence shown here is derived from an EMBL/GenBank/DDBJ whole genome shotgun (WGS) entry which is preliminary data.</text>
</comment>
<accession>A0A1X1CY89</accession>
<name>A0A1X1CY89_9GAMM</name>
<proteinExistence type="predicted"/>
<gene>
    <name evidence="1" type="ORF">HA51_11805</name>
</gene>
<dbReference type="PROSITE" id="PS51257">
    <property type="entry name" value="PROKAR_LIPOPROTEIN"/>
    <property type="match status" value="1"/>
</dbReference>
<dbReference type="EMBL" id="MLFR01000010">
    <property type="protein sequence ID" value="ORM69261.1"/>
    <property type="molecule type" value="Genomic_DNA"/>
</dbReference>